<name>A0A4R4D3V1_9PROT</name>
<dbReference type="SUPFAM" id="SSF53474">
    <property type="entry name" value="alpha/beta-Hydrolases"/>
    <property type="match status" value="1"/>
</dbReference>
<evidence type="ECO:0008006" key="3">
    <source>
        <dbReference type="Google" id="ProtNLM"/>
    </source>
</evidence>
<gene>
    <name evidence="1" type="ORF">EXY23_24490</name>
</gene>
<keyword evidence="2" id="KW-1185">Reference proteome</keyword>
<dbReference type="RefSeq" id="WP_132296240.1">
    <property type="nucleotide sequence ID" value="NZ_SKBM01000038.1"/>
</dbReference>
<dbReference type="OrthoDB" id="7247356at2"/>
<comment type="caution">
    <text evidence="1">The sequence shown here is derived from an EMBL/GenBank/DDBJ whole genome shotgun (WGS) entry which is preliminary data.</text>
</comment>
<organism evidence="1 2">
    <name type="scientific">Roseicella aquatilis</name>
    <dbReference type="NCBI Taxonomy" id="2527868"/>
    <lineage>
        <taxon>Bacteria</taxon>
        <taxon>Pseudomonadati</taxon>
        <taxon>Pseudomonadota</taxon>
        <taxon>Alphaproteobacteria</taxon>
        <taxon>Acetobacterales</taxon>
        <taxon>Roseomonadaceae</taxon>
        <taxon>Roseicella</taxon>
    </lineage>
</organism>
<dbReference type="Proteomes" id="UP000295023">
    <property type="component" value="Unassembled WGS sequence"/>
</dbReference>
<protein>
    <recommendedName>
        <fullName evidence="3">Alpha/beta hydrolase</fullName>
    </recommendedName>
</protein>
<dbReference type="EMBL" id="SKBM01000038">
    <property type="protein sequence ID" value="TCZ53601.1"/>
    <property type="molecule type" value="Genomic_DNA"/>
</dbReference>
<accession>A0A4R4D3V1</accession>
<dbReference type="AlphaFoldDB" id="A0A4R4D3V1"/>
<dbReference type="InterPro" id="IPR029058">
    <property type="entry name" value="AB_hydrolase_fold"/>
</dbReference>
<dbReference type="Gene3D" id="3.40.50.1820">
    <property type="entry name" value="alpha/beta hydrolase"/>
    <property type="match status" value="1"/>
</dbReference>
<sequence length="293" mass="32793">MSAPDRRVLFDNGQTVIRHAPAGTRSSGTLVVTFTGMFENDPSQPGCAEILLHRQGHDLICVQKRSESWFQDLDVEDFRQAVAPLLGRYDDVACYGLSMGAFAALYYGGAIDAAILAVSPLVSIHPRFPQMGLRELRKAVTIRHVDLREVPKSRKPCLILYDPQDEPDELYMTHEVIPAFPEARILRLRYTAHPCAQALHEMGVYRSLMFGFLEDRTMPGARALLRPHRGRSGRYLQRLARGCAKRGHRAWALALYDRALAVTQRPDTILPERDALAAEMGLPAWRPAQPVAA</sequence>
<evidence type="ECO:0000313" key="2">
    <source>
        <dbReference type="Proteomes" id="UP000295023"/>
    </source>
</evidence>
<reference evidence="1 2" key="1">
    <citation type="submission" date="2019-03" db="EMBL/GenBank/DDBJ databases">
        <title>Paracraurococcus aquatilis NE82 genome sequence.</title>
        <authorList>
            <person name="Zhao Y."/>
            <person name="Du Z."/>
        </authorList>
    </citation>
    <scope>NUCLEOTIDE SEQUENCE [LARGE SCALE GENOMIC DNA]</scope>
    <source>
        <strain evidence="1 2">NE82</strain>
    </source>
</reference>
<evidence type="ECO:0000313" key="1">
    <source>
        <dbReference type="EMBL" id="TCZ53601.1"/>
    </source>
</evidence>
<proteinExistence type="predicted"/>